<dbReference type="Proteomes" id="UP001211544">
    <property type="component" value="Plasmid pGABEKP28_2"/>
</dbReference>
<dbReference type="NCBIfam" id="TIGR03558">
    <property type="entry name" value="oxido_grp_1"/>
    <property type="match status" value="1"/>
</dbReference>
<geneLocation type="plasmid" evidence="3 4">
    <name>pGABEKP28_2</name>
</geneLocation>
<keyword evidence="3" id="KW-0614">Plasmid</keyword>
<reference evidence="3 4" key="1">
    <citation type="journal article" date="2022" name="J Glob Antimicrob Resist">
        <title>First complete genome of a multidrug resistant strain of the novel human pathogen Kalamiella piersonii (GABEKP28) identified in human saliva.</title>
        <authorList>
            <person name="McDonagh F."/>
            <person name="Singh N.K."/>
            <person name="Venkateswaran K."/>
            <person name="Lonappan A.M."/>
            <person name="Hallahan B."/>
            <person name="Tuohy A."/>
            <person name="Burke L."/>
            <person name="Kovarova A."/>
            <person name="Miliotis G."/>
        </authorList>
    </citation>
    <scope>NUCLEOTIDE SEQUENCE [LARGE SCALE GENOMIC DNA]</scope>
    <source>
        <strain evidence="3 4">GABEKP28</strain>
    </source>
</reference>
<evidence type="ECO:0000313" key="4">
    <source>
        <dbReference type="Proteomes" id="UP001211544"/>
    </source>
</evidence>
<dbReference type="Gene3D" id="3.20.20.30">
    <property type="entry name" value="Luciferase-like domain"/>
    <property type="match status" value="1"/>
</dbReference>
<sequence>MTYQLSILDKCPLDKSEDAASALSRSLQLVQIAERLGYHRYWFAEHHNSTALASPSPELLIARAIGETKSIRLGSGGVMLQHYSPYKVAENFNLLSALAPDRIDLGVGKAPGGLPLATRALQQGVNPAEKGDFAAQIRLLDGWLRPAREEKQKELKATPAPAQPASRFLLGASRESARLAAELGWDFVYAAHINGDEQLMQDALLAYTEHSGGKKALVALQVIAATTQAEAAALAEGLCVYHVMAEGQPGVNVSTYELAELYVRQAGYQHYTIEKRMPSLLHGTAGDIHQKLTRLHEKYHIDEFIVDTPVAEARARVRSIELLANRSLN</sequence>
<dbReference type="PANTHER" id="PTHR30137">
    <property type="entry name" value="LUCIFERASE-LIKE MONOOXYGENASE"/>
    <property type="match status" value="1"/>
</dbReference>
<dbReference type="PANTHER" id="PTHR30137:SF20">
    <property type="entry name" value="N-ACETYL-S-ALKYLCYSTEINE MONOOXYGENASE"/>
    <property type="match status" value="1"/>
</dbReference>
<dbReference type="GO" id="GO:0005829">
    <property type="term" value="C:cytosol"/>
    <property type="evidence" value="ECO:0007669"/>
    <property type="project" value="TreeGrafter"/>
</dbReference>
<organism evidence="3 4">
    <name type="scientific">Pantoea piersonii</name>
    <dbReference type="NCBI Taxonomy" id="2364647"/>
    <lineage>
        <taxon>Bacteria</taxon>
        <taxon>Pseudomonadati</taxon>
        <taxon>Pseudomonadota</taxon>
        <taxon>Gammaproteobacteria</taxon>
        <taxon>Enterobacterales</taxon>
        <taxon>Erwiniaceae</taxon>
        <taxon>Pantoea</taxon>
    </lineage>
</organism>
<dbReference type="KEGG" id="kpie:N5580_21615"/>
<dbReference type="InterPro" id="IPR036661">
    <property type="entry name" value="Luciferase-like_sf"/>
</dbReference>
<dbReference type="EC" id="1.-.-.-" evidence="3"/>
<dbReference type="RefSeq" id="WP_269950664.1">
    <property type="nucleotide sequence ID" value="NZ_CP104760.1"/>
</dbReference>
<dbReference type="GO" id="GO:0016705">
    <property type="term" value="F:oxidoreductase activity, acting on paired donors, with incorporation or reduction of molecular oxygen"/>
    <property type="evidence" value="ECO:0007669"/>
    <property type="project" value="InterPro"/>
</dbReference>
<proteinExistence type="predicted"/>
<dbReference type="InterPro" id="IPR019949">
    <property type="entry name" value="CmoO-like"/>
</dbReference>
<comment type="similarity">
    <text evidence="1">To bacterial alkanal monooxygenase alpha and beta chains.</text>
</comment>
<feature type="domain" description="Luciferase-like" evidence="2">
    <location>
        <begin position="18"/>
        <end position="242"/>
    </location>
</feature>
<dbReference type="EMBL" id="CP104760">
    <property type="protein sequence ID" value="WBG93356.1"/>
    <property type="molecule type" value="Genomic_DNA"/>
</dbReference>
<evidence type="ECO:0000313" key="3">
    <source>
        <dbReference type="EMBL" id="WBG93356.1"/>
    </source>
</evidence>
<dbReference type="AlphaFoldDB" id="A0AAJ5QNM7"/>
<keyword evidence="4" id="KW-1185">Reference proteome</keyword>
<evidence type="ECO:0000256" key="1">
    <source>
        <dbReference type="ARBA" id="ARBA00007789"/>
    </source>
</evidence>
<name>A0AAJ5QNM7_9GAMM</name>
<evidence type="ECO:0000259" key="2">
    <source>
        <dbReference type="Pfam" id="PF00296"/>
    </source>
</evidence>
<dbReference type="InterPro" id="IPR011251">
    <property type="entry name" value="Luciferase-like_dom"/>
</dbReference>
<dbReference type="InterPro" id="IPR050766">
    <property type="entry name" value="Bact_Lucif_Oxidored"/>
</dbReference>
<gene>
    <name evidence="3" type="ORF">N5580_21615</name>
</gene>
<dbReference type="Pfam" id="PF00296">
    <property type="entry name" value="Bac_luciferase"/>
    <property type="match status" value="1"/>
</dbReference>
<dbReference type="SUPFAM" id="SSF51679">
    <property type="entry name" value="Bacterial luciferase-like"/>
    <property type="match status" value="1"/>
</dbReference>
<keyword evidence="3" id="KW-0560">Oxidoreductase</keyword>
<protein>
    <submittedName>
        <fullName evidence="3">MsnO8 family LLM class oxidoreductase</fullName>
        <ecNumber evidence="3">1.-.-.-</ecNumber>
    </submittedName>
</protein>
<accession>A0AAJ5QNM7</accession>